<comment type="subcellular location">
    <subcellularLocation>
        <location evidence="1">Nucleus</location>
    </subcellularLocation>
</comment>
<keyword evidence="3" id="KW-0238">DNA-binding</keyword>
<evidence type="ECO:0000256" key="6">
    <source>
        <dbReference type="SAM" id="MobiDB-lite"/>
    </source>
</evidence>
<dbReference type="GO" id="GO:0005634">
    <property type="term" value="C:nucleus"/>
    <property type="evidence" value="ECO:0007669"/>
    <property type="project" value="UniProtKB-SubCell"/>
</dbReference>
<dbReference type="Gene3D" id="2.20.25.80">
    <property type="entry name" value="WRKY domain"/>
    <property type="match status" value="2"/>
</dbReference>
<feature type="region of interest" description="Disordered" evidence="6">
    <location>
        <begin position="111"/>
        <end position="133"/>
    </location>
</feature>
<evidence type="ECO:0000256" key="5">
    <source>
        <dbReference type="ARBA" id="ARBA00023242"/>
    </source>
</evidence>
<proteinExistence type="predicted"/>
<organism evidence="8">
    <name type="scientific">Tanacetum cinerariifolium</name>
    <name type="common">Dalmatian daisy</name>
    <name type="synonym">Chrysanthemum cinerariifolium</name>
    <dbReference type="NCBI Taxonomy" id="118510"/>
    <lineage>
        <taxon>Eukaryota</taxon>
        <taxon>Viridiplantae</taxon>
        <taxon>Streptophyta</taxon>
        <taxon>Embryophyta</taxon>
        <taxon>Tracheophyta</taxon>
        <taxon>Spermatophyta</taxon>
        <taxon>Magnoliopsida</taxon>
        <taxon>eudicotyledons</taxon>
        <taxon>Gunneridae</taxon>
        <taxon>Pentapetalae</taxon>
        <taxon>asterids</taxon>
        <taxon>campanulids</taxon>
        <taxon>Asterales</taxon>
        <taxon>Asteraceae</taxon>
        <taxon>Asteroideae</taxon>
        <taxon>Anthemideae</taxon>
        <taxon>Anthemidinae</taxon>
        <taxon>Tanacetum</taxon>
    </lineage>
</organism>
<name>A0A699GPV1_TANCI</name>
<protein>
    <recommendedName>
        <fullName evidence="7">WRKY domain-containing protein</fullName>
    </recommendedName>
</protein>
<dbReference type="PROSITE" id="PS50811">
    <property type="entry name" value="WRKY"/>
    <property type="match status" value="2"/>
</dbReference>
<dbReference type="PANTHER" id="PTHR31221:SF141">
    <property type="entry name" value="WRKY PROTEIN"/>
    <property type="match status" value="1"/>
</dbReference>
<sequence>MRDFQPERLAQPLKVDGYAVLNEVNAAYRGVFLELDMAYEVTRIRRIGNTHNQPNPLLNHESASNYQETREGYKQIRPVELASTLQSLLEMLPPQALSHLPRNIIKPENGISLSATSDEESRITQASDHDDSQIESVGNFSEFQSVHLKPEPVGCVTMPASDGYIWKKYGQKQVKASELPRSYYKYAQVNCPVTKKVGHSLDGNISEIIYKGQHNHDPTTLCNRANDGAANLKKRKFGKLEVGYVDQTSMPRVMITEPKVVVQMRSEVDILDDGFKWRKYGQKLVKGNTYPRSYYRCTYAGCKVQKQ</sequence>
<evidence type="ECO:0000313" key="8">
    <source>
        <dbReference type="EMBL" id="GEV71974.1"/>
    </source>
</evidence>
<dbReference type="SUPFAM" id="SSF118290">
    <property type="entry name" value="WRKY DNA-binding domain"/>
    <property type="match status" value="2"/>
</dbReference>
<reference evidence="8" key="1">
    <citation type="journal article" date="2019" name="Sci. Rep.">
        <title>Draft genome of Tanacetum cinerariifolium, the natural source of mosquito coil.</title>
        <authorList>
            <person name="Yamashiro T."/>
            <person name="Shiraishi A."/>
            <person name="Satake H."/>
            <person name="Nakayama K."/>
        </authorList>
    </citation>
    <scope>NUCLEOTIDE SEQUENCE</scope>
</reference>
<feature type="compositionally biased region" description="Basic and acidic residues" evidence="6">
    <location>
        <begin position="119"/>
        <end position="132"/>
    </location>
</feature>
<keyword evidence="2" id="KW-0805">Transcription regulation</keyword>
<dbReference type="InterPro" id="IPR003657">
    <property type="entry name" value="WRKY_dom"/>
</dbReference>
<dbReference type="PANTHER" id="PTHR31221">
    <property type="entry name" value="WRKY TRANSCRIPTION FACTOR PROTEIN 1-RELATED"/>
    <property type="match status" value="1"/>
</dbReference>
<dbReference type="AlphaFoldDB" id="A0A699GPV1"/>
<evidence type="ECO:0000256" key="1">
    <source>
        <dbReference type="ARBA" id="ARBA00004123"/>
    </source>
</evidence>
<dbReference type="Pfam" id="PF03106">
    <property type="entry name" value="WRKY"/>
    <property type="match status" value="2"/>
</dbReference>
<accession>A0A699GPV1</accession>
<dbReference type="InterPro" id="IPR044810">
    <property type="entry name" value="WRKY_plant"/>
</dbReference>
<dbReference type="GO" id="GO:0003700">
    <property type="term" value="F:DNA-binding transcription factor activity"/>
    <property type="evidence" value="ECO:0007669"/>
    <property type="project" value="InterPro"/>
</dbReference>
<evidence type="ECO:0000256" key="4">
    <source>
        <dbReference type="ARBA" id="ARBA00023163"/>
    </source>
</evidence>
<dbReference type="GO" id="GO:0043565">
    <property type="term" value="F:sequence-specific DNA binding"/>
    <property type="evidence" value="ECO:0007669"/>
    <property type="project" value="InterPro"/>
</dbReference>
<feature type="domain" description="WRKY" evidence="7">
    <location>
        <begin position="161"/>
        <end position="219"/>
    </location>
</feature>
<evidence type="ECO:0000259" key="7">
    <source>
        <dbReference type="PROSITE" id="PS50811"/>
    </source>
</evidence>
<comment type="caution">
    <text evidence="8">The sequence shown here is derived from an EMBL/GenBank/DDBJ whole genome shotgun (WGS) entry which is preliminary data.</text>
</comment>
<gene>
    <name evidence="8" type="ORF">Tci_143951</name>
</gene>
<feature type="non-terminal residue" evidence="8">
    <location>
        <position position="307"/>
    </location>
</feature>
<feature type="domain" description="WRKY" evidence="7">
    <location>
        <begin position="266"/>
        <end position="307"/>
    </location>
</feature>
<dbReference type="SMART" id="SM00774">
    <property type="entry name" value="WRKY"/>
    <property type="match status" value="2"/>
</dbReference>
<evidence type="ECO:0000256" key="2">
    <source>
        <dbReference type="ARBA" id="ARBA00023015"/>
    </source>
</evidence>
<dbReference type="EMBL" id="BKCJ010032100">
    <property type="protein sequence ID" value="GEV71974.1"/>
    <property type="molecule type" value="Genomic_DNA"/>
</dbReference>
<keyword evidence="4" id="KW-0804">Transcription</keyword>
<keyword evidence="5" id="KW-0539">Nucleus</keyword>
<dbReference type="InterPro" id="IPR036576">
    <property type="entry name" value="WRKY_dom_sf"/>
</dbReference>
<evidence type="ECO:0000256" key="3">
    <source>
        <dbReference type="ARBA" id="ARBA00023125"/>
    </source>
</evidence>